<dbReference type="OrthoDB" id="47802at2759"/>
<name>A0A851LI69_CORCR</name>
<dbReference type="Pfam" id="PF23414">
    <property type="entry name" value="Beta-prop_EML_2"/>
    <property type="match status" value="1"/>
</dbReference>
<evidence type="ECO:0000313" key="7">
    <source>
        <dbReference type="Proteomes" id="UP000621168"/>
    </source>
</evidence>
<feature type="non-terminal residue" evidence="6">
    <location>
        <position position="484"/>
    </location>
</feature>
<proteinExistence type="predicted"/>
<protein>
    <submittedName>
        <fullName evidence="6">EMAL6 protein</fullName>
    </submittedName>
</protein>
<feature type="domain" description="EML-like second beta-propeller" evidence="5">
    <location>
        <begin position="169"/>
        <end position="416"/>
    </location>
</feature>
<evidence type="ECO:0000256" key="1">
    <source>
        <dbReference type="ARBA" id="ARBA00022574"/>
    </source>
</evidence>
<dbReference type="InterPro" id="IPR001680">
    <property type="entry name" value="WD40_rpt"/>
</dbReference>
<sequence length="484" mass="53864">RGHKDKIFVVKCNPHHVDKLVTVGMKHIKFWQQTGGGFMSKRGTFGTTGKLETMMSVSYGRMEDLVFSGAATGDIFIWKDTLLLKTVKAHDGPVFAMHALDKGFVTGGKDGIVALWDDMFERCLKTYAIKRAALSASSKGINFQCVLMRTICMEVAKMAVIGGHMEGEVWGLAAHPLLPVCATVSDDKTLRIWELSSQHRMLAVRKLKKGGRCCAFSPDGKALAVGLNDGSFLVVNADTVEDMVSFHHRKEMISDIKFSRESGKYLAVASHDNFVDIYNVLTSKRVGICKGASSYITHIDWDSRGKILHQRYRFKIEKIEWDTWTCVLGPTCEGIWPMHSDVTVVNAATLTKDGTLLATGDDFGFVKLFSYPVKGQHAKFKKYVGHSAQVTNVRWLHNDSVLLTVGGADTALMIWTREFLGIQESKLVDSEESDTDAEEDGGYDSDVAREKAIDYTTKIYAVSIREMEGTKPHQQLKEVSVEER</sequence>
<dbReference type="PROSITE" id="PS50082">
    <property type="entry name" value="WD_REPEATS_2"/>
    <property type="match status" value="1"/>
</dbReference>
<dbReference type="SMART" id="SM00320">
    <property type="entry name" value="WD40"/>
    <property type="match status" value="7"/>
</dbReference>
<organism evidence="6 7">
    <name type="scientific">Corythaeola cristata</name>
    <name type="common">Great blue turaco</name>
    <dbReference type="NCBI Taxonomy" id="103954"/>
    <lineage>
        <taxon>Eukaryota</taxon>
        <taxon>Metazoa</taxon>
        <taxon>Chordata</taxon>
        <taxon>Craniata</taxon>
        <taxon>Vertebrata</taxon>
        <taxon>Euteleostomi</taxon>
        <taxon>Archelosauria</taxon>
        <taxon>Archosauria</taxon>
        <taxon>Dinosauria</taxon>
        <taxon>Saurischia</taxon>
        <taxon>Theropoda</taxon>
        <taxon>Coelurosauria</taxon>
        <taxon>Aves</taxon>
        <taxon>Neognathae</taxon>
        <taxon>Neoaves</taxon>
        <taxon>Otidimorphae</taxon>
        <taxon>Musophagiformes</taxon>
        <taxon>Musophagidae</taxon>
        <taxon>Corythaeola</taxon>
    </lineage>
</organism>
<dbReference type="InterPro" id="IPR050630">
    <property type="entry name" value="WD_repeat_EMAP"/>
</dbReference>
<dbReference type="Gene3D" id="2.130.10.10">
    <property type="entry name" value="YVTN repeat-like/Quinoprotein amine dehydrogenase"/>
    <property type="match status" value="2"/>
</dbReference>
<keyword evidence="1 3" id="KW-0853">WD repeat</keyword>
<gene>
    <name evidence="6" type="primary">Eml6_0</name>
    <name evidence="6" type="ORF">CORCRI_R09087</name>
</gene>
<evidence type="ECO:0000259" key="5">
    <source>
        <dbReference type="Pfam" id="PF23414"/>
    </source>
</evidence>
<dbReference type="FunFam" id="2.130.10.10:FF:000044">
    <property type="entry name" value="echinoderm microtubule-associated protein-like 6 isoform X1"/>
    <property type="match status" value="1"/>
</dbReference>
<dbReference type="InterPro" id="IPR036322">
    <property type="entry name" value="WD40_repeat_dom_sf"/>
</dbReference>
<accession>A0A851LI69</accession>
<dbReference type="AlphaFoldDB" id="A0A851LI69"/>
<dbReference type="GO" id="GO:0005874">
    <property type="term" value="C:microtubule"/>
    <property type="evidence" value="ECO:0007669"/>
    <property type="project" value="UniProtKB-KW"/>
</dbReference>
<dbReference type="Proteomes" id="UP000621168">
    <property type="component" value="Unassembled WGS sequence"/>
</dbReference>
<keyword evidence="2" id="KW-0677">Repeat</keyword>
<evidence type="ECO:0000259" key="4">
    <source>
        <dbReference type="Pfam" id="PF23409"/>
    </source>
</evidence>
<dbReference type="InterPro" id="IPR055439">
    <property type="entry name" value="Beta-prop_EML_1st"/>
</dbReference>
<evidence type="ECO:0000256" key="2">
    <source>
        <dbReference type="ARBA" id="ARBA00022737"/>
    </source>
</evidence>
<feature type="domain" description="EML-like first beta-propeller" evidence="4">
    <location>
        <begin position="2"/>
        <end position="131"/>
    </location>
</feature>
<comment type="caution">
    <text evidence="6">The sequence shown here is derived from an EMBL/GenBank/DDBJ whole genome shotgun (WGS) entry which is preliminary data.</text>
</comment>
<evidence type="ECO:0000313" key="6">
    <source>
        <dbReference type="EMBL" id="NXC14992.1"/>
    </source>
</evidence>
<reference evidence="6" key="1">
    <citation type="submission" date="2019-09" db="EMBL/GenBank/DDBJ databases">
        <title>Bird 10,000 Genomes (B10K) Project - Family phase.</title>
        <authorList>
            <person name="Zhang G."/>
        </authorList>
    </citation>
    <scope>NUCLEOTIDE SEQUENCE</scope>
    <source>
        <strain evidence="6">B10K-CU-031-40</strain>
    </source>
</reference>
<evidence type="ECO:0000256" key="3">
    <source>
        <dbReference type="PROSITE-ProRule" id="PRU00221"/>
    </source>
</evidence>
<dbReference type="PANTHER" id="PTHR13720">
    <property type="entry name" value="WD-40 REPEAT PROTEIN"/>
    <property type="match status" value="1"/>
</dbReference>
<dbReference type="SUPFAM" id="SSF50978">
    <property type="entry name" value="WD40 repeat-like"/>
    <property type="match status" value="1"/>
</dbReference>
<feature type="non-terminal residue" evidence="6">
    <location>
        <position position="1"/>
    </location>
</feature>
<dbReference type="InterPro" id="IPR015943">
    <property type="entry name" value="WD40/YVTN_repeat-like_dom_sf"/>
</dbReference>
<dbReference type="GO" id="GO:0008017">
    <property type="term" value="F:microtubule binding"/>
    <property type="evidence" value="ECO:0007669"/>
    <property type="project" value="TreeGrafter"/>
</dbReference>
<dbReference type="PANTHER" id="PTHR13720:SF52">
    <property type="entry name" value="ECHINODERM MICROTUBULE-ASSOCIATED PROTEIN-LIKE 6"/>
    <property type="match status" value="1"/>
</dbReference>
<feature type="repeat" description="WD" evidence="3">
    <location>
        <begin position="383"/>
        <end position="415"/>
    </location>
</feature>
<dbReference type="InterPro" id="IPR055442">
    <property type="entry name" value="Beta-prop_EML-like_2nd"/>
</dbReference>
<dbReference type="EMBL" id="WBMX01000992">
    <property type="protein sequence ID" value="NXC14992.1"/>
    <property type="molecule type" value="Genomic_DNA"/>
</dbReference>
<keyword evidence="7" id="KW-1185">Reference proteome</keyword>
<dbReference type="Pfam" id="PF23409">
    <property type="entry name" value="Beta-prop_EML"/>
    <property type="match status" value="1"/>
</dbReference>